<keyword evidence="6" id="KW-0732">Signal</keyword>
<keyword evidence="5" id="KW-0408">Iron</keyword>
<dbReference type="Gene3D" id="2.60.40.200">
    <property type="entry name" value="Superoxide dismutase, copper/zinc binding domain"/>
    <property type="match status" value="1"/>
</dbReference>
<comment type="similarity">
    <text evidence="2">Belongs to the cysteine dioxygenase family.</text>
</comment>
<organism evidence="9 12">
    <name type="scientific">Rotaria socialis</name>
    <dbReference type="NCBI Taxonomy" id="392032"/>
    <lineage>
        <taxon>Eukaryota</taxon>
        <taxon>Metazoa</taxon>
        <taxon>Spiralia</taxon>
        <taxon>Gnathifera</taxon>
        <taxon>Rotifera</taxon>
        <taxon>Eurotatoria</taxon>
        <taxon>Bdelloidea</taxon>
        <taxon>Philodinida</taxon>
        <taxon>Philodinidae</taxon>
        <taxon>Rotaria</taxon>
    </lineage>
</organism>
<evidence type="ECO:0000313" key="11">
    <source>
        <dbReference type="EMBL" id="CAF4723168.1"/>
    </source>
</evidence>
<evidence type="ECO:0000313" key="8">
    <source>
        <dbReference type="EMBL" id="CAF3371398.1"/>
    </source>
</evidence>
<dbReference type="Proteomes" id="UP000663862">
    <property type="component" value="Unassembled WGS sequence"/>
</dbReference>
<dbReference type="InterPro" id="IPR011051">
    <property type="entry name" value="RmlC_Cupin_sf"/>
</dbReference>
<dbReference type="InterPro" id="IPR036423">
    <property type="entry name" value="SOD-like_Cu/Zn_dom_sf"/>
</dbReference>
<comment type="caution">
    <text evidence="9">The sequence shown here is derived from an EMBL/GenBank/DDBJ whole genome shotgun (WGS) entry which is preliminary data.</text>
</comment>
<evidence type="ECO:0000256" key="6">
    <source>
        <dbReference type="SAM" id="SignalP"/>
    </source>
</evidence>
<evidence type="ECO:0000256" key="5">
    <source>
        <dbReference type="PIRSR" id="PIRSR610300-51"/>
    </source>
</evidence>
<dbReference type="InterPro" id="IPR010300">
    <property type="entry name" value="CDO_1"/>
</dbReference>
<dbReference type="InterPro" id="IPR001424">
    <property type="entry name" value="SOD_Cu_Zn_dom"/>
</dbReference>
<dbReference type="EC" id="1.13.11.20" evidence="3"/>
<dbReference type="GO" id="GO:0005507">
    <property type="term" value="F:copper ion binding"/>
    <property type="evidence" value="ECO:0007669"/>
    <property type="project" value="InterPro"/>
</dbReference>
<evidence type="ECO:0000313" key="9">
    <source>
        <dbReference type="EMBL" id="CAF3699483.1"/>
    </source>
</evidence>
<dbReference type="EMBL" id="CAJOBQ010003032">
    <property type="protein sequence ID" value="CAF4590651.1"/>
    <property type="molecule type" value="Genomic_DNA"/>
</dbReference>
<dbReference type="Proteomes" id="UP000663869">
    <property type="component" value="Unassembled WGS sequence"/>
</dbReference>
<feature type="binding site" evidence="5">
    <location>
        <position position="750"/>
    </location>
    <ligand>
        <name>Fe cation</name>
        <dbReference type="ChEBI" id="CHEBI:24875"/>
        <note>catalytic</note>
    </ligand>
</feature>
<dbReference type="Proteomes" id="UP000663848">
    <property type="component" value="Unassembled WGS sequence"/>
</dbReference>
<dbReference type="Proteomes" id="UP000663872">
    <property type="component" value="Unassembled WGS sequence"/>
</dbReference>
<name>A0A818UJF1_9BILA</name>
<protein>
    <recommendedName>
        <fullName evidence="3">cysteine dioxygenase</fullName>
        <ecNumber evidence="3">1.13.11.20</ecNumber>
    </recommendedName>
</protein>
<dbReference type="SUPFAM" id="SSF49899">
    <property type="entry name" value="Concanavalin A-like lectins/glucanases"/>
    <property type="match status" value="1"/>
</dbReference>
<evidence type="ECO:0000256" key="3">
    <source>
        <dbReference type="ARBA" id="ARBA00013133"/>
    </source>
</evidence>
<feature type="chain" id="PRO_5035616688" description="cysteine dioxygenase" evidence="6">
    <location>
        <begin position="18"/>
        <end position="867"/>
    </location>
</feature>
<dbReference type="CDD" id="cd00305">
    <property type="entry name" value="Cu-Zn_Superoxide_Dismutase"/>
    <property type="match status" value="1"/>
</dbReference>
<dbReference type="SUPFAM" id="SSF51182">
    <property type="entry name" value="RmlC-like cupins"/>
    <property type="match status" value="1"/>
</dbReference>
<dbReference type="GO" id="GO:0017172">
    <property type="term" value="F:cysteine dioxygenase activity"/>
    <property type="evidence" value="ECO:0007669"/>
    <property type="project" value="UniProtKB-EC"/>
</dbReference>
<dbReference type="EMBL" id="CAJOBR010003099">
    <property type="protein sequence ID" value="CAF4723168.1"/>
    <property type="molecule type" value="Genomic_DNA"/>
</dbReference>
<dbReference type="Gene3D" id="2.60.120.10">
    <property type="entry name" value="Jelly Rolls"/>
    <property type="match status" value="1"/>
</dbReference>
<dbReference type="Pfam" id="PF13385">
    <property type="entry name" value="Laminin_G_3"/>
    <property type="match status" value="1"/>
</dbReference>
<evidence type="ECO:0000256" key="2">
    <source>
        <dbReference type="ARBA" id="ARBA00006622"/>
    </source>
</evidence>
<dbReference type="EMBL" id="CAJNYU010000530">
    <property type="protein sequence ID" value="CAF3371398.1"/>
    <property type="molecule type" value="Genomic_DNA"/>
</dbReference>
<gene>
    <name evidence="8" type="ORF">FME351_LOCUS6374</name>
    <name evidence="9" type="ORF">GRG538_LOCUS28243</name>
    <name evidence="11" type="ORF">QYT958_LOCUS19098</name>
    <name evidence="10" type="ORF">TSG867_LOCUS27183</name>
</gene>
<accession>A0A818UJF1</accession>
<evidence type="ECO:0000313" key="12">
    <source>
        <dbReference type="Proteomes" id="UP000663872"/>
    </source>
</evidence>
<evidence type="ECO:0000259" key="7">
    <source>
        <dbReference type="Pfam" id="PF00080"/>
    </source>
</evidence>
<dbReference type="InterPro" id="IPR014710">
    <property type="entry name" value="RmlC-like_jellyroll"/>
</dbReference>
<feature type="signal peptide" evidence="6">
    <location>
        <begin position="1"/>
        <end position="17"/>
    </location>
</feature>
<dbReference type="AlphaFoldDB" id="A0A818UJF1"/>
<evidence type="ECO:0000313" key="10">
    <source>
        <dbReference type="EMBL" id="CAF4590651.1"/>
    </source>
</evidence>
<dbReference type="Pfam" id="PF00080">
    <property type="entry name" value="Sod_Cu"/>
    <property type="match status" value="1"/>
</dbReference>
<dbReference type="InterPro" id="IPR024134">
    <property type="entry name" value="SOD_Cu/Zn_/chaperone"/>
</dbReference>
<keyword evidence="4" id="KW-0883">Thioether bond</keyword>
<dbReference type="GO" id="GO:0006801">
    <property type="term" value="P:superoxide metabolic process"/>
    <property type="evidence" value="ECO:0007669"/>
    <property type="project" value="InterPro"/>
</dbReference>
<keyword evidence="5" id="KW-0479">Metal-binding</keyword>
<sequence length="867" mass="98043">MITFNFLLLTATLLIKGSSHYSMNVWVAKANLHIDSSSVSIGTITFIQKDIPLAPVRVTGTLKNLTPNTKYHGFHVHMLSLPDNEWNCAGAGAHWNPYDTKHGNRFDSIGHRHVGDLGNIWSDSAGNIEIDFEDSIIQLHNLTKSSILNKSIVIHQDEDDLGLGFHSDSHTTGHAGARIACGNIRLVDSVSASNAFINILWPFDLNTHDAYNVYNGIQANNPTYVPSPASTTAIHFQSSLKQSVLVTQSIFKLSDSSFTVESWIHPTKLSGYDNAILAQCSKPSPENCLHLGIRNAALYMNYYEENLTGNTALKVNNWYHVAFVFDSVALELSIYLNGKQDATKKISKSYPGTNCMATIGTSNISRTHQTHFDGSMDQLSFVSLAKNAGDIFIDATSIPSNSIDESTRDPKDAMNSLSSKNCHSKMEIVELHAKSIKQQADLIAAMWKERRNSTNLSNQMADDSEVPNKIWCPWKGDCTQFLNQRGQVTLEMDQSTSLPFELHMSISEDSTNKTYAIHFSINKYSATIYKTKHGVITTINSTTDEDFILHDGDGKYWLSIDYANRFVKYGQGEARDRCTLIRSDFPEDEKDFLRKIQYAHISFNKSRNVAELKRFEKDVRLKIGNKPVVSDPALLVVSPEDSSIDSVQHHTAISIQRLNENCRELYNDVIKWEFQDDEFPHLYEAIEHSIKSETGWCRKRLTEKANRFGKPTPLATYLRITVGKNRGTSPGVPYVLEIWPSGHYSPIHSHANTYGIIRVLYGNINVKLYRTLNLKKTKPIHETEIFEGQVTWLSPGLNQIHKLENRSSNKSCITIQAYQYGTAETSNYEYFDYIDNDGKFIKQFDPLSDMDYFDFKKLMMEEWKKTH</sequence>
<dbReference type="PROSITE" id="PS00332">
    <property type="entry name" value="SOD_CU_ZN_2"/>
    <property type="match status" value="1"/>
</dbReference>
<feature type="domain" description="Superoxide dismutase copper/zinc binding" evidence="7">
    <location>
        <begin position="42"/>
        <end position="184"/>
    </location>
</feature>
<dbReference type="GO" id="GO:0042412">
    <property type="term" value="P:taurine biosynthetic process"/>
    <property type="evidence" value="ECO:0007669"/>
    <property type="project" value="UniProtKB-UniPathway"/>
</dbReference>
<dbReference type="GO" id="GO:0005506">
    <property type="term" value="F:iron ion binding"/>
    <property type="evidence" value="ECO:0007669"/>
    <property type="project" value="InterPro"/>
</dbReference>
<reference evidence="9" key="1">
    <citation type="submission" date="2021-02" db="EMBL/GenBank/DDBJ databases">
        <authorList>
            <person name="Nowell W R."/>
        </authorList>
    </citation>
    <scope>NUCLEOTIDE SEQUENCE</scope>
</reference>
<dbReference type="InterPro" id="IPR013320">
    <property type="entry name" value="ConA-like_dom_sf"/>
</dbReference>
<dbReference type="UniPathway" id="UPA00012">
    <property type="reaction ID" value="UER00537"/>
</dbReference>
<dbReference type="Gene3D" id="2.60.120.200">
    <property type="match status" value="1"/>
</dbReference>
<dbReference type="InterPro" id="IPR018152">
    <property type="entry name" value="SOD_Cu/Zn_BS"/>
</dbReference>
<feature type="binding site" evidence="5">
    <location>
        <position position="748"/>
    </location>
    <ligand>
        <name>Fe cation</name>
        <dbReference type="ChEBI" id="CHEBI:24875"/>
        <note>catalytic</note>
    </ligand>
</feature>
<dbReference type="SUPFAM" id="SSF49329">
    <property type="entry name" value="Cu,Zn superoxide dismutase-like"/>
    <property type="match status" value="1"/>
</dbReference>
<feature type="binding site" evidence="5">
    <location>
        <position position="801"/>
    </location>
    <ligand>
        <name>Fe cation</name>
        <dbReference type="ChEBI" id="CHEBI:24875"/>
        <note>catalytic</note>
    </ligand>
</feature>
<evidence type="ECO:0000256" key="1">
    <source>
        <dbReference type="ARBA" id="ARBA00004759"/>
    </source>
</evidence>
<dbReference type="Pfam" id="PF05995">
    <property type="entry name" value="CDO_I"/>
    <property type="match status" value="1"/>
</dbReference>
<comment type="pathway">
    <text evidence="1">Organosulfur biosynthesis; taurine biosynthesis; hypotaurine from L-cysteine: step 1/2.</text>
</comment>
<dbReference type="PRINTS" id="PR00068">
    <property type="entry name" value="CUZNDISMTASE"/>
</dbReference>
<dbReference type="EMBL" id="CAJNYT010004887">
    <property type="protein sequence ID" value="CAF3699483.1"/>
    <property type="molecule type" value="Genomic_DNA"/>
</dbReference>
<proteinExistence type="inferred from homology"/>
<dbReference type="PANTHER" id="PTHR10003">
    <property type="entry name" value="SUPEROXIDE DISMUTASE CU-ZN -RELATED"/>
    <property type="match status" value="1"/>
</dbReference>
<evidence type="ECO:0000256" key="4">
    <source>
        <dbReference type="ARBA" id="ARBA00022784"/>
    </source>
</evidence>